<dbReference type="PANTHER" id="PTHR24072">
    <property type="entry name" value="RHO FAMILY GTPASE"/>
    <property type="match status" value="1"/>
</dbReference>
<dbReference type="GO" id="GO:0035099">
    <property type="term" value="P:hemocyte migration"/>
    <property type="evidence" value="ECO:0007669"/>
    <property type="project" value="UniProtKB-ARBA"/>
</dbReference>
<dbReference type="PROSITE" id="PS51420">
    <property type="entry name" value="RHO"/>
    <property type="match status" value="1"/>
</dbReference>
<dbReference type="GO" id="GO:0005525">
    <property type="term" value="F:GTP binding"/>
    <property type="evidence" value="ECO:0007669"/>
    <property type="project" value="UniProtKB-KW"/>
</dbReference>
<dbReference type="GO" id="GO:0060429">
    <property type="term" value="P:epithelium development"/>
    <property type="evidence" value="ECO:0007669"/>
    <property type="project" value="UniProtKB-ARBA"/>
</dbReference>
<dbReference type="SMART" id="SM00175">
    <property type="entry name" value="RAB"/>
    <property type="match status" value="1"/>
</dbReference>
<dbReference type="SUPFAM" id="SSF52540">
    <property type="entry name" value="P-loop containing nucleoside triphosphate hydrolases"/>
    <property type="match status" value="1"/>
</dbReference>
<name>A0A7R8UU58_HERIL</name>
<dbReference type="PROSITE" id="PS51419">
    <property type="entry name" value="RAB"/>
    <property type="match status" value="1"/>
</dbReference>
<dbReference type="NCBIfam" id="TIGR00231">
    <property type="entry name" value="small_GTP"/>
    <property type="match status" value="1"/>
</dbReference>
<dbReference type="CDD" id="cd00157">
    <property type="entry name" value="Rho"/>
    <property type="match status" value="1"/>
</dbReference>
<proteinExistence type="predicted"/>
<dbReference type="OrthoDB" id="8830751at2759"/>
<protein>
    <submittedName>
        <fullName evidence="3">Uncharacterized protein</fullName>
    </submittedName>
</protein>
<dbReference type="InParanoid" id="A0A7R8UU58"/>
<dbReference type="Pfam" id="PF00071">
    <property type="entry name" value="Ras"/>
    <property type="match status" value="1"/>
</dbReference>
<accession>A0A7R8UU58</accession>
<dbReference type="OMA" id="DYCHNTR"/>
<dbReference type="GO" id="GO:0007264">
    <property type="term" value="P:small GTPase-mediated signal transduction"/>
    <property type="evidence" value="ECO:0007669"/>
    <property type="project" value="InterPro"/>
</dbReference>
<dbReference type="InterPro" id="IPR005225">
    <property type="entry name" value="Small_GTP-bd"/>
</dbReference>
<organism evidence="3 4">
    <name type="scientific">Hermetia illucens</name>
    <name type="common">Black soldier fly</name>
    <dbReference type="NCBI Taxonomy" id="343691"/>
    <lineage>
        <taxon>Eukaryota</taxon>
        <taxon>Metazoa</taxon>
        <taxon>Ecdysozoa</taxon>
        <taxon>Arthropoda</taxon>
        <taxon>Hexapoda</taxon>
        <taxon>Insecta</taxon>
        <taxon>Pterygota</taxon>
        <taxon>Neoptera</taxon>
        <taxon>Endopterygota</taxon>
        <taxon>Diptera</taxon>
        <taxon>Brachycera</taxon>
        <taxon>Stratiomyomorpha</taxon>
        <taxon>Stratiomyidae</taxon>
        <taxon>Hermetiinae</taxon>
        <taxon>Hermetia</taxon>
    </lineage>
</organism>
<evidence type="ECO:0000256" key="1">
    <source>
        <dbReference type="ARBA" id="ARBA00022741"/>
    </source>
</evidence>
<dbReference type="InterPro" id="IPR001806">
    <property type="entry name" value="Small_GTPase"/>
</dbReference>
<dbReference type="InterPro" id="IPR027417">
    <property type="entry name" value="P-loop_NTPase"/>
</dbReference>
<gene>
    <name evidence="3" type="ORF">HERILL_LOCUS9476</name>
</gene>
<dbReference type="GO" id="GO:0003006">
    <property type="term" value="P:developmental process involved in reproduction"/>
    <property type="evidence" value="ECO:0007669"/>
    <property type="project" value="UniProtKB-ARBA"/>
</dbReference>
<dbReference type="EMBL" id="LR899012">
    <property type="protein sequence ID" value="CAD7086725.1"/>
    <property type="molecule type" value="Genomic_DNA"/>
</dbReference>
<dbReference type="Gene3D" id="3.40.50.300">
    <property type="entry name" value="P-loop containing nucleotide triphosphate hydrolases"/>
    <property type="match status" value="1"/>
</dbReference>
<dbReference type="SMART" id="SM00173">
    <property type="entry name" value="RAS"/>
    <property type="match status" value="1"/>
</dbReference>
<keyword evidence="4" id="KW-1185">Reference proteome</keyword>
<dbReference type="PRINTS" id="PR00449">
    <property type="entry name" value="RASTRNSFRMNG"/>
</dbReference>
<dbReference type="GO" id="GO:0001667">
    <property type="term" value="P:ameboidal-type cell migration"/>
    <property type="evidence" value="ECO:0007669"/>
    <property type="project" value="UniProtKB-ARBA"/>
</dbReference>
<dbReference type="InterPro" id="IPR003578">
    <property type="entry name" value="Small_GTPase_Rho"/>
</dbReference>
<evidence type="ECO:0000256" key="2">
    <source>
        <dbReference type="ARBA" id="ARBA00023134"/>
    </source>
</evidence>
<evidence type="ECO:0000313" key="4">
    <source>
        <dbReference type="Proteomes" id="UP000594454"/>
    </source>
</evidence>
<dbReference type="GO" id="GO:0003924">
    <property type="term" value="F:GTPase activity"/>
    <property type="evidence" value="ECO:0007669"/>
    <property type="project" value="InterPro"/>
</dbReference>
<sequence>MSKREMMDSLERPGLFKEVKVVLVGPAKCGKTALIQRFVNDTFSDNYIPTGFEKYSTKSKIGDYTIEYSIWDTSGSGSYDTVRPLAYQDAQAFILCFNVGEPESLEHAIHKWLPEVRAHCNVSTPIILCGCKADIRLMEAPDTNLYMNQGQITREQAYMACQHIGATGYVETSSFYPGMVAVVEVFHKAAEAALGISLLDCNSSLKTPKKKRKIYSIGTLGKTSPKQEDTRSEVGKSSKNCCLM</sequence>
<evidence type="ECO:0000313" key="3">
    <source>
        <dbReference type="EMBL" id="CAD7086725.1"/>
    </source>
</evidence>
<reference evidence="3 4" key="1">
    <citation type="submission" date="2020-11" db="EMBL/GenBank/DDBJ databases">
        <authorList>
            <person name="Wallbank WR R."/>
            <person name="Pardo Diaz C."/>
            <person name="Kozak K."/>
            <person name="Martin S."/>
            <person name="Jiggins C."/>
            <person name="Moest M."/>
            <person name="Warren A I."/>
            <person name="Generalovic N T."/>
            <person name="Byers J.R.P. K."/>
            <person name="Montejo-Kovacevich G."/>
            <person name="Yen C E."/>
        </authorList>
    </citation>
    <scope>NUCLEOTIDE SEQUENCE [LARGE SCALE GENOMIC DNA]</scope>
</reference>
<dbReference type="SMART" id="SM00174">
    <property type="entry name" value="RHO"/>
    <property type="match status" value="1"/>
</dbReference>
<keyword evidence="1" id="KW-0547">Nucleotide-binding</keyword>
<dbReference type="GO" id="GO:0035006">
    <property type="term" value="P:melanization defense response"/>
    <property type="evidence" value="ECO:0007669"/>
    <property type="project" value="UniProtKB-ARBA"/>
</dbReference>
<keyword evidence="2" id="KW-0342">GTP-binding</keyword>
<dbReference type="GO" id="GO:0022412">
    <property type="term" value="P:cellular process involved in reproduction in multicellular organism"/>
    <property type="evidence" value="ECO:0007669"/>
    <property type="project" value="UniProtKB-ARBA"/>
</dbReference>
<dbReference type="PROSITE" id="PS51421">
    <property type="entry name" value="RAS"/>
    <property type="match status" value="1"/>
</dbReference>
<dbReference type="Proteomes" id="UP000594454">
    <property type="component" value="Chromosome 4"/>
</dbReference>
<dbReference type="AlphaFoldDB" id="A0A7R8UU58"/>